<proteinExistence type="predicted"/>
<sequence>MDTDTVTMSKPKKKECRKYLTACDNDCENCIKLLTFPNREEIAEGTDELLRLLDAQKVMAVFPTDKDYDLLRELFEIEDSDDLSWDLEEGKEVAIRFNNLKKLQKLLEEEPDLLKDLINRVGKE</sequence>
<accession>A0A6M3M306</accession>
<dbReference type="GO" id="GO:0004867">
    <property type="term" value="F:serine-type endopeptidase inhibitor activity"/>
    <property type="evidence" value="ECO:0007669"/>
    <property type="project" value="InterPro"/>
</dbReference>
<reference evidence="2" key="1">
    <citation type="submission" date="2020-03" db="EMBL/GenBank/DDBJ databases">
        <title>The deep terrestrial virosphere.</title>
        <authorList>
            <person name="Holmfeldt K."/>
            <person name="Nilsson E."/>
            <person name="Simone D."/>
            <person name="Lopez-Fernandez M."/>
            <person name="Wu X."/>
            <person name="de Brujin I."/>
            <person name="Lundin D."/>
            <person name="Andersson A."/>
            <person name="Bertilsson S."/>
            <person name="Dopson M."/>
        </authorList>
    </citation>
    <scope>NUCLEOTIDE SEQUENCE</scope>
    <source>
        <strain evidence="2">MM171A00660</strain>
        <strain evidence="3">MM171B00538</strain>
    </source>
</reference>
<evidence type="ECO:0000313" key="3">
    <source>
        <dbReference type="EMBL" id="QJB03909.1"/>
    </source>
</evidence>
<dbReference type="InterPro" id="IPR035995">
    <property type="entry name" value="Bowman-Birk_prot_inh"/>
</dbReference>
<dbReference type="EMBL" id="MT143684">
    <property type="protein sequence ID" value="QJB00203.1"/>
    <property type="molecule type" value="Genomic_DNA"/>
</dbReference>
<dbReference type="GO" id="GO:0005576">
    <property type="term" value="C:extracellular region"/>
    <property type="evidence" value="ECO:0007669"/>
    <property type="project" value="InterPro"/>
</dbReference>
<dbReference type="EMBL" id="MT143865">
    <property type="protein sequence ID" value="QJB03909.1"/>
    <property type="molecule type" value="Genomic_DNA"/>
</dbReference>
<evidence type="ECO:0000313" key="2">
    <source>
        <dbReference type="EMBL" id="QJB00203.1"/>
    </source>
</evidence>
<evidence type="ECO:0000256" key="1">
    <source>
        <dbReference type="ARBA" id="ARBA00023157"/>
    </source>
</evidence>
<dbReference type="SUPFAM" id="SSF57247">
    <property type="entry name" value="Bowman-Birk inhibitor, BBI"/>
    <property type="match status" value="1"/>
</dbReference>
<organism evidence="2">
    <name type="scientific">viral metagenome</name>
    <dbReference type="NCBI Taxonomy" id="1070528"/>
    <lineage>
        <taxon>unclassified sequences</taxon>
        <taxon>metagenomes</taxon>
        <taxon>organismal metagenomes</taxon>
    </lineage>
</organism>
<protein>
    <submittedName>
        <fullName evidence="2">Uncharacterized protein</fullName>
    </submittedName>
</protein>
<dbReference type="AlphaFoldDB" id="A0A6M3M306"/>
<name>A0A6M3M306_9ZZZZ</name>
<keyword evidence="1" id="KW-1015">Disulfide bond</keyword>
<gene>
    <name evidence="2" type="ORF">MM171A00660_0028</name>
    <name evidence="3" type="ORF">MM171B00538_0023</name>
</gene>